<name>A0A8S9UIZ2_PHYIN</name>
<evidence type="ECO:0008006" key="4">
    <source>
        <dbReference type="Google" id="ProtNLM"/>
    </source>
</evidence>
<protein>
    <recommendedName>
        <fullName evidence="4">Secreted RxLR effector peptide protein</fullName>
    </recommendedName>
</protein>
<dbReference type="EMBL" id="JAACNO010001451">
    <property type="protein sequence ID" value="KAF4140503.1"/>
    <property type="molecule type" value="Genomic_DNA"/>
</dbReference>
<gene>
    <name evidence="2" type="ORF">GN958_ATG10363</name>
</gene>
<feature type="chain" id="PRO_5035832369" description="Secreted RxLR effector peptide protein" evidence="1">
    <location>
        <begin position="22"/>
        <end position="88"/>
    </location>
</feature>
<accession>A0A8S9UIZ2</accession>
<feature type="signal peptide" evidence="1">
    <location>
        <begin position="1"/>
        <end position="21"/>
    </location>
</feature>
<organism evidence="2 3">
    <name type="scientific">Phytophthora infestans</name>
    <name type="common">Potato late blight agent</name>
    <name type="synonym">Botrytis infestans</name>
    <dbReference type="NCBI Taxonomy" id="4787"/>
    <lineage>
        <taxon>Eukaryota</taxon>
        <taxon>Sar</taxon>
        <taxon>Stramenopiles</taxon>
        <taxon>Oomycota</taxon>
        <taxon>Peronosporomycetes</taxon>
        <taxon>Peronosporales</taxon>
        <taxon>Peronosporaceae</taxon>
        <taxon>Phytophthora</taxon>
    </lineage>
</organism>
<reference evidence="2" key="1">
    <citation type="submission" date="2020-03" db="EMBL/GenBank/DDBJ databases">
        <title>Hybrid Assembly of Korean Phytophthora infestans isolates.</title>
        <authorList>
            <person name="Prokchorchik M."/>
            <person name="Lee Y."/>
            <person name="Seo J."/>
            <person name="Cho J.-H."/>
            <person name="Park Y.-E."/>
            <person name="Jang D.-C."/>
            <person name="Im J.-S."/>
            <person name="Choi J.-G."/>
            <person name="Park H.-J."/>
            <person name="Lee G.-B."/>
            <person name="Lee Y.-G."/>
            <person name="Hong S.-Y."/>
            <person name="Cho K."/>
            <person name="Sohn K.H."/>
        </authorList>
    </citation>
    <scope>NUCLEOTIDE SEQUENCE</scope>
    <source>
        <strain evidence="2">KR_2_A2</strain>
    </source>
</reference>
<comment type="caution">
    <text evidence="2">The sequence shown here is derived from an EMBL/GenBank/DDBJ whole genome shotgun (WGS) entry which is preliminary data.</text>
</comment>
<dbReference type="AlphaFoldDB" id="A0A8S9UIZ2"/>
<dbReference type="Proteomes" id="UP000704712">
    <property type="component" value="Unassembled WGS sequence"/>
</dbReference>
<evidence type="ECO:0000256" key="1">
    <source>
        <dbReference type="SAM" id="SignalP"/>
    </source>
</evidence>
<evidence type="ECO:0000313" key="3">
    <source>
        <dbReference type="Proteomes" id="UP000704712"/>
    </source>
</evidence>
<sequence length="88" mass="9830">MQSRTSHAFLVSLILAVMMTGKPSIAYFKVIPCQAGDFENKTALNTQECYIKLQFAANSKSESRIQVRHSGSHETLAQNVNKTQCMIH</sequence>
<evidence type="ECO:0000313" key="2">
    <source>
        <dbReference type="EMBL" id="KAF4140503.1"/>
    </source>
</evidence>
<proteinExistence type="predicted"/>
<keyword evidence="1" id="KW-0732">Signal</keyword>